<reference evidence="1 2" key="1">
    <citation type="submission" date="2019-09" db="EMBL/GenBank/DDBJ databases">
        <authorList>
            <person name="Valk L.C."/>
        </authorList>
    </citation>
    <scope>NUCLEOTIDE SEQUENCE [LARGE SCALE GENOMIC DNA]</scope>
    <source>
        <strain evidence="1">GalUA</strain>
    </source>
</reference>
<sequence>MNFKEGKCPKCLGILQVPDNIEEIICMYCGSKLPASEVIKEESHSQTKVDEEQIPLNYEKSLDEAFEKLPKLLLDLENPLQAFKKDQYESYFRNLYDTNEDMLHNVWQTIYYADDKTDIIGRLAKEFVSQASQVVDSIPKKGAKEQKLMDFNLSLAVYVVPLILEYKNKAMEELADKILEEWKAKFPKTNVGKSDFENIFKGFRKKLCYITTAVCETLGKGDDCYELTLLRHYRDHFLLNQPDGEEVISEYYNIAPTIVKRINKLSNAKEVYQSVWDNYLNPCVKLIEDNKNMECKDVYYKMVRDLQKEYCYE</sequence>
<evidence type="ECO:0000313" key="1">
    <source>
        <dbReference type="EMBL" id="KAB1439853.1"/>
    </source>
</evidence>
<protein>
    <recommendedName>
        <fullName evidence="3">Zinc ribbon domain-containing protein</fullName>
    </recommendedName>
</protein>
<name>A0A7V7QMP6_9FIRM</name>
<reference evidence="1 2" key="2">
    <citation type="submission" date="2020-02" db="EMBL/GenBank/DDBJ databases">
        <title>Candidatus Galacturonibacter soehngenii shows hetero-acetogenic catabolism of galacturonic acid but lacks a canonical carbon monoxide dehydrogenase/acetyl-CoA synthase complex.</title>
        <authorList>
            <person name="Diender M."/>
            <person name="Stouten G.R."/>
            <person name="Petersen J.F."/>
            <person name="Nielsen P.H."/>
            <person name="Dueholm M.S."/>
            <person name="Pronk J.T."/>
            <person name="Van Loosdrecht M.C.M."/>
        </authorList>
    </citation>
    <scope>NUCLEOTIDE SEQUENCE [LARGE SCALE GENOMIC DNA]</scope>
    <source>
        <strain evidence="1">GalUA</strain>
    </source>
</reference>
<dbReference type="InterPro" id="IPR049886">
    <property type="entry name" value="CFI_box_CTERM_dom"/>
</dbReference>
<dbReference type="OrthoDB" id="583109at2"/>
<organism evidence="1 2">
    <name type="scientific">Candidatus Galacturonatibacter soehngenii</name>
    <dbReference type="NCBI Taxonomy" id="2307010"/>
    <lineage>
        <taxon>Bacteria</taxon>
        <taxon>Bacillati</taxon>
        <taxon>Bacillota</taxon>
        <taxon>Clostridia</taxon>
        <taxon>Lachnospirales</taxon>
        <taxon>Lachnospiraceae</taxon>
        <taxon>Candidatus Galacturonatibacter</taxon>
    </lineage>
</organism>
<proteinExistence type="predicted"/>
<accession>A0A7V7QMP6</accession>
<dbReference type="NCBIfam" id="NF041770">
    <property type="entry name" value="CFI_box_CTERM"/>
    <property type="match status" value="1"/>
</dbReference>
<comment type="caution">
    <text evidence="1">The sequence shown here is derived from an EMBL/GenBank/DDBJ whole genome shotgun (WGS) entry which is preliminary data.</text>
</comment>
<gene>
    <name evidence="1" type="ORF">F7O84_05565</name>
</gene>
<evidence type="ECO:0008006" key="3">
    <source>
        <dbReference type="Google" id="ProtNLM"/>
    </source>
</evidence>
<dbReference type="RefSeq" id="WP_151142802.1">
    <property type="nucleotide sequence ID" value="NZ_WAGX01000004.1"/>
</dbReference>
<keyword evidence="2" id="KW-1185">Reference proteome</keyword>
<dbReference type="Proteomes" id="UP000461768">
    <property type="component" value="Unassembled WGS sequence"/>
</dbReference>
<dbReference type="EMBL" id="WAGX01000004">
    <property type="protein sequence ID" value="KAB1439853.1"/>
    <property type="molecule type" value="Genomic_DNA"/>
</dbReference>
<dbReference type="AlphaFoldDB" id="A0A7V7QMP6"/>
<evidence type="ECO:0000313" key="2">
    <source>
        <dbReference type="Proteomes" id="UP000461768"/>
    </source>
</evidence>